<dbReference type="AlphaFoldDB" id="A0A0F9XHH8"/>
<organism evidence="1">
    <name type="scientific">marine sediment metagenome</name>
    <dbReference type="NCBI Taxonomy" id="412755"/>
    <lineage>
        <taxon>unclassified sequences</taxon>
        <taxon>metagenomes</taxon>
        <taxon>ecological metagenomes</taxon>
    </lineage>
</organism>
<dbReference type="EMBL" id="LAZR01000051">
    <property type="protein sequence ID" value="KKN98516.1"/>
    <property type="molecule type" value="Genomic_DNA"/>
</dbReference>
<comment type="caution">
    <text evidence="1">The sequence shown here is derived from an EMBL/GenBank/DDBJ whole genome shotgun (WGS) entry which is preliminary data.</text>
</comment>
<protein>
    <submittedName>
        <fullName evidence="1">Uncharacterized protein</fullName>
    </submittedName>
</protein>
<accession>A0A0F9XHH8</accession>
<proteinExistence type="predicted"/>
<name>A0A0F9XHH8_9ZZZZ</name>
<reference evidence="1" key="1">
    <citation type="journal article" date="2015" name="Nature">
        <title>Complex archaea that bridge the gap between prokaryotes and eukaryotes.</title>
        <authorList>
            <person name="Spang A."/>
            <person name="Saw J.H."/>
            <person name="Jorgensen S.L."/>
            <person name="Zaremba-Niedzwiedzka K."/>
            <person name="Martijn J."/>
            <person name="Lind A.E."/>
            <person name="van Eijk R."/>
            <person name="Schleper C."/>
            <person name="Guy L."/>
            <person name="Ettema T.J."/>
        </authorList>
    </citation>
    <scope>NUCLEOTIDE SEQUENCE</scope>
</reference>
<evidence type="ECO:0000313" key="1">
    <source>
        <dbReference type="EMBL" id="KKN98516.1"/>
    </source>
</evidence>
<sequence length="117" mass="12973">MADDSKIKVTPIIGDIVLKITPSQYEDENEYEIVNGDGEVIAFFADWYNSSQPEDLTWGRTIGKLLLELTESAYKAGLAAKVCGWCKGMFTPEPGTEHQRCCGLTCEHALQEAEELV</sequence>
<gene>
    <name evidence="1" type="ORF">LCGC14_0146270</name>
</gene>